<proteinExistence type="predicted"/>
<feature type="compositionally biased region" description="Basic and acidic residues" evidence="1">
    <location>
        <begin position="115"/>
        <end position="124"/>
    </location>
</feature>
<name>A0A915AFG0_PARUN</name>
<feature type="transmembrane region" description="Helical" evidence="2">
    <location>
        <begin position="147"/>
        <end position="165"/>
    </location>
</feature>
<feature type="region of interest" description="Disordered" evidence="1">
    <location>
        <begin position="85"/>
        <end position="138"/>
    </location>
</feature>
<keyword evidence="2" id="KW-0812">Transmembrane</keyword>
<feature type="transmembrane region" description="Helical" evidence="2">
    <location>
        <begin position="260"/>
        <end position="281"/>
    </location>
</feature>
<feature type="compositionally biased region" description="Low complexity" evidence="1">
    <location>
        <begin position="85"/>
        <end position="94"/>
    </location>
</feature>
<dbReference type="Proteomes" id="UP000887569">
    <property type="component" value="Unplaced"/>
</dbReference>
<evidence type="ECO:0000313" key="4">
    <source>
        <dbReference type="WBParaSite" id="PgR006_g021_t02"/>
    </source>
</evidence>
<keyword evidence="3" id="KW-1185">Reference proteome</keyword>
<evidence type="ECO:0000313" key="3">
    <source>
        <dbReference type="Proteomes" id="UP000887569"/>
    </source>
</evidence>
<dbReference type="AlphaFoldDB" id="A0A915AFG0"/>
<dbReference type="WBParaSite" id="PgR006_g021_t03">
    <property type="protein sequence ID" value="PgR006_g021_t03"/>
    <property type="gene ID" value="PgR006_g021"/>
</dbReference>
<evidence type="ECO:0000256" key="2">
    <source>
        <dbReference type="SAM" id="Phobius"/>
    </source>
</evidence>
<evidence type="ECO:0000256" key="1">
    <source>
        <dbReference type="SAM" id="MobiDB-lite"/>
    </source>
</evidence>
<protein>
    <submittedName>
        <fullName evidence="4 5">Uncharacterized protein</fullName>
    </submittedName>
</protein>
<keyword evidence="2" id="KW-0472">Membrane</keyword>
<evidence type="ECO:0000313" key="5">
    <source>
        <dbReference type="WBParaSite" id="PgR006_g021_t03"/>
    </source>
</evidence>
<accession>A0A915AFG0</accession>
<dbReference type="Gene3D" id="3.40.1690.20">
    <property type="match status" value="1"/>
</dbReference>
<sequence length="294" mass="32901">MIRLVGVQPNTSMKIAVSRSLIRRLCFRRVTAAMVSASRHSPIASESNPVRLAQLHLSPIWRSFLIDLRTLLAILNTRLIRRHPSTSGRVRSGRSGTGAGGRILTRTSASNELNDDGRGERSENSDGNGNEDPEEQKKKEMLRRMRNVFMVTLLIYAAFMLFGPVGDLPPGVVGTTWSDFTGRLLPTGQIWKIVVFPEREVAFVYMYAGAKTANGENLERIYRIQIPSVNRFEGEVRAAEAALKLPPELWTQIQYRRLDGVSSVLTLLVIAAFALGIYFLLKRVKISFNITDVM</sequence>
<keyword evidence="2" id="KW-1133">Transmembrane helix</keyword>
<dbReference type="WBParaSite" id="PgR006_g021_t02">
    <property type="protein sequence ID" value="PgR006_g021_t02"/>
    <property type="gene ID" value="PgR006_g021"/>
</dbReference>
<organism evidence="3 5">
    <name type="scientific">Parascaris univalens</name>
    <name type="common">Nematode worm</name>
    <dbReference type="NCBI Taxonomy" id="6257"/>
    <lineage>
        <taxon>Eukaryota</taxon>
        <taxon>Metazoa</taxon>
        <taxon>Ecdysozoa</taxon>
        <taxon>Nematoda</taxon>
        <taxon>Chromadorea</taxon>
        <taxon>Rhabditida</taxon>
        <taxon>Spirurina</taxon>
        <taxon>Ascaridomorpha</taxon>
        <taxon>Ascaridoidea</taxon>
        <taxon>Ascarididae</taxon>
        <taxon>Parascaris</taxon>
    </lineage>
</organism>
<reference evidence="4 5" key="1">
    <citation type="submission" date="2022-11" db="UniProtKB">
        <authorList>
            <consortium name="WormBaseParasite"/>
        </authorList>
    </citation>
    <scope>IDENTIFICATION</scope>
</reference>